<dbReference type="InterPro" id="IPR051299">
    <property type="entry name" value="AB_hydrolase_lip/est"/>
</dbReference>
<evidence type="ECO:0000313" key="4">
    <source>
        <dbReference type="EMBL" id="CEJ93948.1"/>
    </source>
</evidence>
<dbReference type="Gene3D" id="3.40.50.1820">
    <property type="entry name" value="alpha/beta hydrolase"/>
    <property type="match status" value="1"/>
</dbReference>
<dbReference type="HOGENOM" id="CLU_032957_1_0_1"/>
<evidence type="ECO:0000313" key="5">
    <source>
        <dbReference type="Proteomes" id="UP000039046"/>
    </source>
</evidence>
<name>A0A0A1TQE8_9HYPO</name>
<dbReference type="InterPro" id="IPR029058">
    <property type="entry name" value="AB_hydrolase_fold"/>
</dbReference>
<proteinExistence type="predicted"/>
<dbReference type="EMBL" id="CDHN01000006">
    <property type="protein sequence ID" value="CEJ93948.1"/>
    <property type="molecule type" value="Genomic_DNA"/>
</dbReference>
<protein>
    <recommendedName>
        <fullName evidence="3">Fungal lipase-type domain-containing protein</fullName>
    </recommendedName>
</protein>
<dbReference type="GO" id="GO:0016787">
    <property type="term" value="F:hydrolase activity"/>
    <property type="evidence" value="ECO:0007669"/>
    <property type="project" value="UniProtKB-KW"/>
</dbReference>
<evidence type="ECO:0000256" key="2">
    <source>
        <dbReference type="SAM" id="MobiDB-lite"/>
    </source>
</evidence>
<dbReference type="OrthoDB" id="426718at2759"/>
<sequence length="373" mass="40618">MKRGFKPRSGRNGTSKTTRIRYPATSSSTNMQFGFILGLVALAAASSVSRDNAPAVTPQEYDLMKFYAQHASAAYCNYNAKVGSKVQCADCPELGHEDTTIVASKVGLLTGIGMYVAVDQRREEIVVAIRGSSNLRNFLTDAAFPYVPCPYGVGCLVHVGFDVAWKEVMDAIDEAVNTALNQNPNYDIVVTGHSLGGAVATLVATHFRSNGCAVAEFTFGSPRVGNIIFAQYASSQNGTTYRVTHEGDPVPRLPPLLLGYRHISPEYWLHNGESTQNDYHISDIEKCNGYINLACNSGTFGLDIRAHSHYLVPMSSCRADSDAAAAAKFVVLSSQSSEVDDDNFADDKDDTALMDQLRYWAEKDKEYTAQLTM</sequence>
<feature type="domain" description="Fungal lipase-type" evidence="3">
    <location>
        <begin position="126"/>
        <end position="256"/>
    </location>
</feature>
<reference evidence="4 5" key="1">
    <citation type="journal article" date="2015" name="Genome Announc.">
        <title>Draft Genome Sequence and Gene Annotation of the Entomopathogenic Fungus Verticillium hemipterigenum.</title>
        <authorList>
            <person name="Horn F."/>
            <person name="Habel A."/>
            <person name="Scharf D.H."/>
            <person name="Dworschak J."/>
            <person name="Brakhage A.A."/>
            <person name="Guthke R."/>
            <person name="Hertweck C."/>
            <person name="Linde J."/>
        </authorList>
    </citation>
    <scope>NUCLEOTIDE SEQUENCE [LARGE SCALE GENOMIC DNA]</scope>
</reference>
<dbReference type="Pfam" id="PF01764">
    <property type="entry name" value="Lipase_3"/>
    <property type="match status" value="1"/>
</dbReference>
<dbReference type="STRING" id="1531966.A0A0A1TQE8"/>
<keyword evidence="5" id="KW-1185">Reference proteome</keyword>
<evidence type="ECO:0000259" key="3">
    <source>
        <dbReference type="Pfam" id="PF01764"/>
    </source>
</evidence>
<dbReference type="GO" id="GO:0006629">
    <property type="term" value="P:lipid metabolic process"/>
    <property type="evidence" value="ECO:0007669"/>
    <property type="project" value="InterPro"/>
</dbReference>
<organism evidence="4 5">
    <name type="scientific">[Torrubiella] hemipterigena</name>
    <dbReference type="NCBI Taxonomy" id="1531966"/>
    <lineage>
        <taxon>Eukaryota</taxon>
        <taxon>Fungi</taxon>
        <taxon>Dikarya</taxon>
        <taxon>Ascomycota</taxon>
        <taxon>Pezizomycotina</taxon>
        <taxon>Sordariomycetes</taxon>
        <taxon>Hypocreomycetidae</taxon>
        <taxon>Hypocreales</taxon>
        <taxon>Clavicipitaceae</taxon>
        <taxon>Clavicipitaceae incertae sedis</taxon>
        <taxon>'Torrubiella' clade</taxon>
    </lineage>
</organism>
<evidence type="ECO:0000256" key="1">
    <source>
        <dbReference type="ARBA" id="ARBA00022801"/>
    </source>
</evidence>
<dbReference type="PANTHER" id="PTHR46640:SF3">
    <property type="entry name" value="LIPASE LIH1-RELATED"/>
    <property type="match status" value="1"/>
</dbReference>
<keyword evidence="1" id="KW-0378">Hydrolase</keyword>
<dbReference type="Proteomes" id="UP000039046">
    <property type="component" value="Unassembled WGS sequence"/>
</dbReference>
<dbReference type="CDD" id="cd00519">
    <property type="entry name" value="Lipase_3"/>
    <property type="match status" value="1"/>
</dbReference>
<dbReference type="SUPFAM" id="SSF53474">
    <property type="entry name" value="alpha/beta-Hydrolases"/>
    <property type="match status" value="1"/>
</dbReference>
<dbReference type="AlphaFoldDB" id="A0A0A1TQE8"/>
<feature type="region of interest" description="Disordered" evidence="2">
    <location>
        <begin position="1"/>
        <end position="23"/>
    </location>
</feature>
<dbReference type="InterPro" id="IPR002921">
    <property type="entry name" value="Fungal_lipase-type"/>
</dbReference>
<dbReference type="PANTHER" id="PTHR46640">
    <property type="entry name" value="TRIACYLGLYCEROL LIPASE, PUTATIVE (AFU_ORTHOLOGUE AFUA_6G06510)-RELATED"/>
    <property type="match status" value="1"/>
</dbReference>
<accession>A0A0A1TQE8</accession>
<gene>
    <name evidence="4" type="ORF">VHEMI09506</name>
</gene>